<dbReference type="EMBL" id="BAABME010020349">
    <property type="protein sequence ID" value="GAA0160162.1"/>
    <property type="molecule type" value="Genomic_DNA"/>
</dbReference>
<keyword evidence="2" id="KW-1185">Reference proteome</keyword>
<name>A0AAV3Q7Y0_LITER</name>
<reference evidence="1 2" key="1">
    <citation type="submission" date="2024-01" db="EMBL/GenBank/DDBJ databases">
        <title>The complete chloroplast genome sequence of Lithospermum erythrorhizon: insights into the phylogenetic relationship among Boraginaceae species and the maternal lineages of purple gromwells.</title>
        <authorList>
            <person name="Okada T."/>
            <person name="Watanabe K."/>
        </authorList>
    </citation>
    <scope>NUCLEOTIDE SEQUENCE [LARGE SCALE GENOMIC DNA]</scope>
</reference>
<protein>
    <submittedName>
        <fullName evidence="1">Uncharacterized protein</fullName>
    </submittedName>
</protein>
<evidence type="ECO:0000313" key="2">
    <source>
        <dbReference type="Proteomes" id="UP001454036"/>
    </source>
</evidence>
<gene>
    <name evidence="1" type="ORF">LIER_38987</name>
</gene>
<accession>A0AAV3Q7Y0</accession>
<proteinExistence type="predicted"/>
<dbReference type="AlphaFoldDB" id="A0AAV3Q7Y0"/>
<dbReference type="Proteomes" id="UP001454036">
    <property type="component" value="Unassembled WGS sequence"/>
</dbReference>
<sequence length="135" mass="15161">MSPSQVIALDALTCVIQLKIVKERKKELKKLAILSQPTIQKVQLNQIFEESQSYSYYRGGKVTIDNKYDALMGEDADKEEELGANAILEVAPKIIHVEKPKEKPTNILDYTSLRPISLLHGSVHPFNLKDTIVDA</sequence>
<comment type="caution">
    <text evidence="1">The sequence shown here is derived from an EMBL/GenBank/DDBJ whole genome shotgun (WGS) entry which is preliminary data.</text>
</comment>
<evidence type="ECO:0000313" key="1">
    <source>
        <dbReference type="EMBL" id="GAA0160162.1"/>
    </source>
</evidence>
<organism evidence="1 2">
    <name type="scientific">Lithospermum erythrorhizon</name>
    <name type="common">Purple gromwell</name>
    <name type="synonym">Lithospermum officinale var. erythrorhizon</name>
    <dbReference type="NCBI Taxonomy" id="34254"/>
    <lineage>
        <taxon>Eukaryota</taxon>
        <taxon>Viridiplantae</taxon>
        <taxon>Streptophyta</taxon>
        <taxon>Embryophyta</taxon>
        <taxon>Tracheophyta</taxon>
        <taxon>Spermatophyta</taxon>
        <taxon>Magnoliopsida</taxon>
        <taxon>eudicotyledons</taxon>
        <taxon>Gunneridae</taxon>
        <taxon>Pentapetalae</taxon>
        <taxon>asterids</taxon>
        <taxon>lamiids</taxon>
        <taxon>Boraginales</taxon>
        <taxon>Boraginaceae</taxon>
        <taxon>Boraginoideae</taxon>
        <taxon>Lithospermeae</taxon>
        <taxon>Lithospermum</taxon>
    </lineage>
</organism>